<feature type="compositionally biased region" description="Gly residues" evidence="1">
    <location>
        <begin position="55"/>
        <end position="64"/>
    </location>
</feature>
<sequence length="117" mass="12166">MDITELIEQSKDSATVKRVFGDPIQHGDILVIPVARVAHGGGGGSGEGRKTEGETGSGSGGGYGVGATPAGVFVVKNGDVRWHPAVDVNRIVLGGQIVGIALLLTLRAIFKRTRHKR</sequence>
<protein>
    <recommendedName>
        <fullName evidence="5">Sporulation protein</fullName>
    </recommendedName>
</protein>
<evidence type="ECO:0000313" key="3">
    <source>
        <dbReference type="EMBL" id="GGP06631.1"/>
    </source>
</evidence>
<reference evidence="3" key="2">
    <citation type="submission" date="2020-09" db="EMBL/GenBank/DDBJ databases">
        <authorList>
            <person name="Sun Q."/>
            <person name="Zhou Y."/>
        </authorList>
    </citation>
    <scope>NUCLEOTIDE SEQUENCE</scope>
    <source>
        <strain evidence="3">CGMCC 4.7430</strain>
    </source>
</reference>
<feature type="transmembrane region" description="Helical" evidence="2">
    <location>
        <begin position="91"/>
        <end position="110"/>
    </location>
</feature>
<keyword evidence="2" id="KW-0472">Membrane</keyword>
<gene>
    <name evidence="3" type="ORF">GCM10012278_31110</name>
</gene>
<dbReference type="PANTHER" id="PTHR39162:SF1">
    <property type="entry name" value="SPORULATION PROTEIN YTFJ"/>
    <property type="match status" value="1"/>
</dbReference>
<dbReference type="Pfam" id="PF09579">
    <property type="entry name" value="Spore_YtfJ"/>
    <property type="match status" value="1"/>
</dbReference>
<name>A0A918A3W9_9ACTN</name>
<evidence type="ECO:0000313" key="4">
    <source>
        <dbReference type="Proteomes" id="UP000660745"/>
    </source>
</evidence>
<feature type="region of interest" description="Disordered" evidence="1">
    <location>
        <begin position="41"/>
        <end position="64"/>
    </location>
</feature>
<comment type="caution">
    <text evidence="3">The sequence shown here is derived from an EMBL/GenBank/DDBJ whole genome shotgun (WGS) entry which is preliminary data.</text>
</comment>
<dbReference type="InterPro" id="IPR014229">
    <property type="entry name" value="Spore_YtfJ"/>
</dbReference>
<keyword evidence="2" id="KW-1133">Transmembrane helix</keyword>
<reference evidence="3" key="1">
    <citation type="journal article" date="2014" name="Int. J. Syst. Evol. Microbiol.">
        <title>Complete genome sequence of Corynebacterium casei LMG S-19264T (=DSM 44701T), isolated from a smear-ripened cheese.</title>
        <authorList>
            <consortium name="US DOE Joint Genome Institute (JGI-PGF)"/>
            <person name="Walter F."/>
            <person name="Albersmeier A."/>
            <person name="Kalinowski J."/>
            <person name="Ruckert C."/>
        </authorList>
    </citation>
    <scope>NUCLEOTIDE SEQUENCE</scope>
    <source>
        <strain evidence="3">CGMCC 4.7430</strain>
    </source>
</reference>
<dbReference type="AlphaFoldDB" id="A0A918A3W9"/>
<evidence type="ECO:0000256" key="1">
    <source>
        <dbReference type="SAM" id="MobiDB-lite"/>
    </source>
</evidence>
<dbReference type="PANTHER" id="PTHR39162">
    <property type="entry name" value="GLL3345 PROTEIN"/>
    <property type="match status" value="1"/>
</dbReference>
<accession>A0A918A3W9</accession>
<dbReference type="RefSeq" id="WP_189139275.1">
    <property type="nucleotide sequence ID" value="NZ_BMNK01000004.1"/>
</dbReference>
<keyword evidence="2" id="KW-0812">Transmembrane</keyword>
<dbReference type="Proteomes" id="UP000660745">
    <property type="component" value="Unassembled WGS sequence"/>
</dbReference>
<evidence type="ECO:0008006" key="5">
    <source>
        <dbReference type="Google" id="ProtNLM"/>
    </source>
</evidence>
<keyword evidence="4" id="KW-1185">Reference proteome</keyword>
<dbReference type="EMBL" id="BMNK01000004">
    <property type="protein sequence ID" value="GGP06631.1"/>
    <property type="molecule type" value="Genomic_DNA"/>
</dbReference>
<evidence type="ECO:0000256" key="2">
    <source>
        <dbReference type="SAM" id="Phobius"/>
    </source>
</evidence>
<proteinExistence type="predicted"/>
<organism evidence="3 4">
    <name type="scientific">Nonomuraea glycinis</name>
    <dbReference type="NCBI Taxonomy" id="2047744"/>
    <lineage>
        <taxon>Bacteria</taxon>
        <taxon>Bacillati</taxon>
        <taxon>Actinomycetota</taxon>
        <taxon>Actinomycetes</taxon>
        <taxon>Streptosporangiales</taxon>
        <taxon>Streptosporangiaceae</taxon>
        <taxon>Nonomuraea</taxon>
    </lineage>
</organism>